<evidence type="ECO:0000313" key="1">
    <source>
        <dbReference type="EMBL" id="TDG48513.1"/>
    </source>
</evidence>
<sequence length="157" mass="16436">MESATEPGATVASEAVAGALIPASGMQIDRIDSGHFNLQPSPVQTRAGAGAQLPTQWSVLDYSSGFGFGFGFGPLRDCDGECDSDFDDAFTCRNSRMRSGASRWPDYAHDMLIYMRCQSPREVLLWAIDGHASQAPSPSPSPAAAATAACGTAYGAP</sequence>
<accession>A0A484BIA0</accession>
<proteinExistence type="predicted"/>
<gene>
    <name evidence="1" type="ORF">AWZ03_005057</name>
</gene>
<dbReference type="AlphaFoldDB" id="A0A484BIA0"/>
<name>A0A484BIA0_DRONA</name>
<reference evidence="1 2" key="1">
    <citation type="journal article" date="2019" name="J. Hered.">
        <title>An Improved Genome Assembly for Drosophila navojoa, the Basal Species in the mojavensis Cluster.</title>
        <authorList>
            <person name="Vanderlinde T."/>
            <person name="Dupim E.G."/>
            <person name="Nazario-Yepiz N.O."/>
            <person name="Carvalho A.B."/>
        </authorList>
    </citation>
    <scope>NUCLEOTIDE SEQUENCE [LARGE SCALE GENOMIC DNA]</scope>
    <source>
        <strain evidence="1">Navoj_Jal97</strain>
        <tissue evidence="1">Whole organism</tissue>
    </source>
</reference>
<comment type="caution">
    <text evidence="1">The sequence shown here is derived from an EMBL/GenBank/DDBJ whole genome shotgun (WGS) entry which is preliminary data.</text>
</comment>
<dbReference type="EMBL" id="LSRL02000032">
    <property type="protein sequence ID" value="TDG48513.1"/>
    <property type="molecule type" value="Genomic_DNA"/>
</dbReference>
<dbReference type="Proteomes" id="UP000295192">
    <property type="component" value="Unassembled WGS sequence"/>
</dbReference>
<dbReference type="OMA" id="RDCDGEC"/>
<organism evidence="1 2">
    <name type="scientific">Drosophila navojoa</name>
    <name type="common">Fruit fly</name>
    <dbReference type="NCBI Taxonomy" id="7232"/>
    <lineage>
        <taxon>Eukaryota</taxon>
        <taxon>Metazoa</taxon>
        <taxon>Ecdysozoa</taxon>
        <taxon>Arthropoda</taxon>
        <taxon>Hexapoda</taxon>
        <taxon>Insecta</taxon>
        <taxon>Pterygota</taxon>
        <taxon>Neoptera</taxon>
        <taxon>Endopterygota</taxon>
        <taxon>Diptera</taxon>
        <taxon>Brachycera</taxon>
        <taxon>Muscomorpha</taxon>
        <taxon>Ephydroidea</taxon>
        <taxon>Drosophilidae</taxon>
        <taxon>Drosophila</taxon>
    </lineage>
</organism>
<keyword evidence="2" id="KW-1185">Reference proteome</keyword>
<protein>
    <submittedName>
        <fullName evidence="1">Uncharacterized protein</fullName>
    </submittedName>
</protein>
<evidence type="ECO:0000313" key="2">
    <source>
        <dbReference type="Proteomes" id="UP000295192"/>
    </source>
</evidence>